<feature type="transmembrane region" description="Helical" evidence="1">
    <location>
        <begin position="40"/>
        <end position="64"/>
    </location>
</feature>
<comment type="caution">
    <text evidence="2">The sequence shown here is derived from an EMBL/GenBank/DDBJ whole genome shotgun (WGS) entry which is preliminary data.</text>
</comment>
<evidence type="ECO:0000313" key="2">
    <source>
        <dbReference type="EMBL" id="GCD10493.1"/>
    </source>
</evidence>
<name>A0A401ULT0_9CLOT</name>
<protein>
    <submittedName>
        <fullName evidence="2">Uncharacterized protein</fullName>
    </submittedName>
</protein>
<sequence>MGKMRGIWSKKQTDEKALSVLSNGSWSKKQWSKKQTDEKVLSVLSNICSISIIIVVCTQILGVWKIETDVFVPLLGVSILIQAIQYWKKNKEVAKGHLLAAILALVFSIFEFIIK</sequence>
<keyword evidence="1" id="KW-0472">Membrane</keyword>
<reference evidence="2 3" key="1">
    <citation type="submission" date="2018-11" db="EMBL/GenBank/DDBJ databases">
        <title>Genome sequencing and assembly of Clostridium tagluense strain A121.</title>
        <authorList>
            <person name="Murakami T."/>
            <person name="Segawa T."/>
            <person name="Shcherbakova V.A."/>
            <person name="Mori H."/>
            <person name="Yoshimura Y."/>
        </authorList>
    </citation>
    <scope>NUCLEOTIDE SEQUENCE [LARGE SCALE GENOMIC DNA]</scope>
    <source>
        <strain evidence="2 3">A121</strain>
    </source>
</reference>
<proteinExistence type="predicted"/>
<evidence type="ECO:0000256" key="1">
    <source>
        <dbReference type="SAM" id="Phobius"/>
    </source>
</evidence>
<evidence type="ECO:0000313" key="3">
    <source>
        <dbReference type="Proteomes" id="UP000287872"/>
    </source>
</evidence>
<gene>
    <name evidence="2" type="ORF">Ctaglu_21160</name>
</gene>
<dbReference type="EMBL" id="BHYK01000010">
    <property type="protein sequence ID" value="GCD10493.1"/>
    <property type="molecule type" value="Genomic_DNA"/>
</dbReference>
<accession>A0A401ULT0</accession>
<keyword evidence="1" id="KW-0812">Transmembrane</keyword>
<feature type="transmembrane region" description="Helical" evidence="1">
    <location>
        <begin position="96"/>
        <end position="114"/>
    </location>
</feature>
<keyword evidence="3" id="KW-1185">Reference proteome</keyword>
<dbReference type="Proteomes" id="UP000287872">
    <property type="component" value="Unassembled WGS sequence"/>
</dbReference>
<dbReference type="Gene3D" id="1.10.287.1260">
    <property type="match status" value="1"/>
</dbReference>
<organism evidence="2 3">
    <name type="scientific">Clostridium tagluense</name>
    <dbReference type="NCBI Taxonomy" id="360422"/>
    <lineage>
        <taxon>Bacteria</taxon>
        <taxon>Bacillati</taxon>
        <taxon>Bacillota</taxon>
        <taxon>Clostridia</taxon>
        <taxon>Eubacteriales</taxon>
        <taxon>Clostridiaceae</taxon>
        <taxon>Clostridium</taxon>
    </lineage>
</organism>
<dbReference type="AlphaFoldDB" id="A0A401ULT0"/>
<dbReference type="RefSeq" id="WP_233439749.1">
    <property type="nucleotide sequence ID" value="NZ_BHYK01000010.1"/>
</dbReference>
<keyword evidence="1" id="KW-1133">Transmembrane helix</keyword>